<evidence type="ECO:0000313" key="1">
    <source>
        <dbReference type="EMBL" id="OLN32175.1"/>
    </source>
</evidence>
<dbReference type="EMBL" id="MLBF01000010">
    <property type="protein sequence ID" value="OLN32175.1"/>
    <property type="molecule type" value="Genomic_DNA"/>
</dbReference>
<comment type="caution">
    <text evidence="1">The sequence shown here is derived from an EMBL/GenBank/DDBJ whole genome shotgun (WGS) entry which is preliminary data.</text>
</comment>
<keyword evidence="2" id="KW-1185">Reference proteome</keyword>
<organism evidence="1 2">
    <name type="scientific">Desulfosporosinus metallidurans</name>
    <dbReference type="NCBI Taxonomy" id="1888891"/>
    <lineage>
        <taxon>Bacteria</taxon>
        <taxon>Bacillati</taxon>
        <taxon>Bacillota</taxon>
        <taxon>Clostridia</taxon>
        <taxon>Eubacteriales</taxon>
        <taxon>Desulfitobacteriaceae</taxon>
        <taxon>Desulfosporosinus</taxon>
    </lineage>
</organism>
<name>A0A1Q8QXZ8_9FIRM</name>
<sequence length="39" mass="4757">MVFNYFLKFRLMKAAHNYAVFFFCLICQSLRKYGTYYTG</sequence>
<dbReference type="AlphaFoldDB" id="A0A1Q8QXZ8"/>
<proteinExistence type="predicted"/>
<dbReference type="STRING" id="1888891.DSOL_1781"/>
<evidence type="ECO:0000313" key="2">
    <source>
        <dbReference type="Proteomes" id="UP000186102"/>
    </source>
</evidence>
<dbReference type="Proteomes" id="UP000186102">
    <property type="component" value="Unassembled WGS sequence"/>
</dbReference>
<protein>
    <submittedName>
        <fullName evidence="1">Uncharacterized protein</fullName>
    </submittedName>
</protein>
<accession>A0A1Q8QXZ8</accession>
<reference evidence="1 2" key="1">
    <citation type="submission" date="2016-09" db="EMBL/GenBank/DDBJ databases">
        <title>Complete genome of Desulfosporosinus sp. OL.</title>
        <authorList>
            <person name="Mardanov A."/>
            <person name="Beletsky A."/>
            <person name="Panova A."/>
            <person name="Karnachuk O."/>
            <person name="Ravin N."/>
        </authorList>
    </citation>
    <scope>NUCLEOTIDE SEQUENCE [LARGE SCALE GENOMIC DNA]</scope>
    <source>
        <strain evidence="1 2">OL</strain>
    </source>
</reference>
<gene>
    <name evidence="1" type="ORF">DSOL_1781</name>
</gene>